<dbReference type="Pfam" id="PF00248">
    <property type="entry name" value="Aldo_ket_red"/>
    <property type="match status" value="1"/>
</dbReference>
<dbReference type="GeneID" id="34519568"/>
<name>W6MMK5_9ASCO</name>
<sequence>MVKLNSGYDIPALGLGVYLVPQEDAATVVYNALKIGYRHIDTAQVYKNEHESAQGLLKWINEGLGKRSEVFFTTKVGSPEGYDHVVQVVNESLEKTKGLEYLDLVLIHSPLTDKEKRIASWKALQDLKDKGLIRSIGVSNYGNHHIKELEEWDGLKYLPAVNQIEINPWLRREDITKYDLNLGIQIEAYSPLTRGYRLKDPELAKIAKKYNKSPAQILIKWSLQQGNIVLVKSNSEARQLENFEVQDWELSKEDLDFFADEYYVSHKAWDPVTYQG</sequence>
<evidence type="ECO:0000256" key="7">
    <source>
        <dbReference type="PIRSR" id="PIRSR000097-1"/>
    </source>
</evidence>
<dbReference type="PROSITE" id="PS00063">
    <property type="entry name" value="ALDOKETO_REDUCTASE_3"/>
    <property type="match status" value="1"/>
</dbReference>
<dbReference type="PIRSF" id="PIRSF000097">
    <property type="entry name" value="AKR"/>
    <property type="match status" value="1"/>
</dbReference>
<dbReference type="RefSeq" id="XP_022458180.1">
    <property type="nucleotide sequence ID" value="XM_022604394.1"/>
</dbReference>
<dbReference type="PRINTS" id="PR00069">
    <property type="entry name" value="ALDKETRDTASE"/>
</dbReference>
<keyword evidence="12" id="KW-1185">Reference proteome</keyword>
<accession>W6MMK5</accession>
<evidence type="ECO:0000256" key="9">
    <source>
        <dbReference type="PIRSR" id="PIRSR000097-3"/>
    </source>
</evidence>
<dbReference type="STRING" id="1382522.W6MMK5"/>
<evidence type="ECO:0000313" key="12">
    <source>
        <dbReference type="Proteomes" id="UP000019384"/>
    </source>
</evidence>
<comment type="catalytic activity">
    <reaction evidence="3">
        <text>isatin + NADPH + H(+) = 3-hydroxyindolin-2-one + NADP(+)</text>
        <dbReference type="Rhea" id="RHEA:68608"/>
        <dbReference type="ChEBI" id="CHEBI:15378"/>
        <dbReference type="ChEBI" id="CHEBI:27539"/>
        <dbReference type="ChEBI" id="CHEBI:28536"/>
        <dbReference type="ChEBI" id="CHEBI:57783"/>
        <dbReference type="ChEBI" id="CHEBI:58349"/>
    </reaction>
</comment>
<evidence type="ECO:0000256" key="3">
    <source>
        <dbReference type="ARBA" id="ARBA00051098"/>
    </source>
</evidence>
<reference evidence="11" key="2">
    <citation type="submission" date="2014-02" db="EMBL/GenBank/DDBJ databases">
        <title>Complete DNA sequence of /Kuraishia capsulata/ illustrates novel genomic features among budding yeasts (/Saccharomycotina/).</title>
        <authorList>
            <person name="Morales L."/>
            <person name="Noel B."/>
            <person name="Porcel B."/>
            <person name="Marcet-Houben M."/>
            <person name="Hullo M-F."/>
            <person name="Sacerdot C."/>
            <person name="Tekaia F."/>
            <person name="Leh-Louis V."/>
            <person name="Despons L."/>
            <person name="Khanna V."/>
            <person name="Aury J-M."/>
            <person name="Barbe V."/>
            <person name="Couloux A."/>
            <person name="Labadie K."/>
            <person name="Pelletier E."/>
            <person name="Souciet J-L."/>
            <person name="Boekhout T."/>
            <person name="Gabaldon T."/>
            <person name="Wincker P."/>
            <person name="Dujon B."/>
        </authorList>
    </citation>
    <scope>NUCLEOTIDE SEQUENCE</scope>
    <source>
        <strain evidence="11">CBS 1993</strain>
    </source>
</reference>
<evidence type="ECO:0000256" key="1">
    <source>
        <dbReference type="ARBA" id="ARBA00023002"/>
    </source>
</evidence>
<dbReference type="InterPro" id="IPR018170">
    <property type="entry name" value="Aldo/ket_reductase_CS"/>
</dbReference>
<dbReference type="OrthoDB" id="416253at2759"/>
<dbReference type="EC" id="1.1.1.358" evidence="4"/>
<dbReference type="AlphaFoldDB" id="W6MMK5"/>
<dbReference type="EMBL" id="HG793126">
    <property type="protein sequence ID" value="CDK26172.1"/>
    <property type="molecule type" value="Genomic_DNA"/>
</dbReference>
<evidence type="ECO:0000256" key="4">
    <source>
        <dbReference type="ARBA" id="ARBA00066965"/>
    </source>
</evidence>
<dbReference type="InterPro" id="IPR036812">
    <property type="entry name" value="NAD(P)_OxRdtase_dom_sf"/>
</dbReference>
<dbReference type="Gene3D" id="3.20.20.100">
    <property type="entry name" value="NADP-dependent oxidoreductase domain"/>
    <property type="match status" value="1"/>
</dbReference>
<feature type="active site" description="Proton donor" evidence="7">
    <location>
        <position position="46"/>
    </location>
</feature>
<evidence type="ECO:0000256" key="8">
    <source>
        <dbReference type="PIRSR" id="PIRSR000097-2"/>
    </source>
</evidence>
<dbReference type="SUPFAM" id="SSF51430">
    <property type="entry name" value="NAD(P)-linked oxidoreductase"/>
    <property type="match status" value="1"/>
</dbReference>
<gene>
    <name evidence="11" type="ORF">KUCA_T00002143001</name>
</gene>
<evidence type="ECO:0000313" key="11">
    <source>
        <dbReference type="EMBL" id="CDK26172.1"/>
    </source>
</evidence>
<dbReference type="GO" id="GO:0047011">
    <property type="term" value="F:2-dehydropantolactone reductase (A-specific) activity"/>
    <property type="evidence" value="ECO:0007669"/>
    <property type="project" value="UniProtKB-ARBA"/>
</dbReference>
<evidence type="ECO:0000259" key="10">
    <source>
        <dbReference type="Pfam" id="PF00248"/>
    </source>
</evidence>
<feature type="site" description="Lowers pKa of active site Tyr" evidence="9">
    <location>
        <position position="75"/>
    </location>
</feature>
<dbReference type="CDD" id="cd19071">
    <property type="entry name" value="AKR_AKR1-5-like"/>
    <property type="match status" value="1"/>
</dbReference>
<feature type="binding site" evidence="8">
    <location>
        <position position="108"/>
    </location>
    <ligand>
        <name>substrate</name>
    </ligand>
</feature>
<comment type="catalytic activity">
    <reaction evidence="2">
        <text>(R)-pantolactone + NADP(+) = 2-dehydropantolactone + NADPH + H(+)</text>
        <dbReference type="Rhea" id="RHEA:18981"/>
        <dbReference type="ChEBI" id="CHEBI:15378"/>
        <dbReference type="ChEBI" id="CHEBI:16719"/>
        <dbReference type="ChEBI" id="CHEBI:18395"/>
        <dbReference type="ChEBI" id="CHEBI:57783"/>
        <dbReference type="ChEBI" id="CHEBI:58349"/>
        <dbReference type="EC" id="1.1.1.358"/>
    </reaction>
</comment>
<evidence type="ECO:0000256" key="6">
    <source>
        <dbReference type="ARBA" id="ARBA00081322"/>
    </source>
</evidence>
<reference evidence="11" key="1">
    <citation type="submission" date="2013-12" db="EMBL/GenBank/DDBJ databases">
        <authorList>
            <person name="Genoscope - CEA"/>
        </authorList>
    </citation>
    <scope>NUCLEOTIDE SEQUENCE</scope>
    <source>
        <strain evidence="11">CBS 1993</strain>
    </source>
</reference>
<dbReference type="PANTHER" id="PTHR43827:SF13">
    <property type="entry name" value="ALDO_KETO REDUCTASE FAMILY PROTEIN"/>
    <property type="match status" value="1"/>
</dbReference>
<dbReference type="PANTHER" id="PTHR43827">
    <property type="entry name" value="2,5-DIKETO-D-GLUCONIC ACID REDUCTASE"/>
    <property type="match status" value="1"/>
</dbReference>
<dbReference type="HOGENOM" id="CLU_023205_0_1_1"/>
<dbReference type="InterPro" id="IPR020471">
    <property type="entry name" value="AKR"/>
</dbReference>
<evidence type="ECO:0000256" key="2">
    <source>
        <dbReference type="ARBA" id="ARBA00050878"/>
    </source>
</evidence>
<feature type="domain" description="NADP-dependent oxidoreductase" evidence="10">
    <location>
        <begin position="20"/>
        <end position="255"/>
    </location>
</feature>
<proteinExistence type="predicted"/>
<protein>
    <recommendedName>
        <fullName evidence="5">2-dehydropantolactone reductase</fullName>
        <ecNumber evidence="4">1.1.1.358</ecNumber>
    </recommendedName>
    <alternativeName>
        <fullName evidence="5">2-dehydropantolactone reductase</fullName>
    </alternativeName>
    <alternativeName>
        <fullName evidence="6">Ketopantoyl-lactone reductase</fullName>
    </alternativeName>
</protein>
<dbReference type="InterPro" id="IPR023210">
    <property type="entry name" value="NADP_OxRdtase_dom"/>
</dbReference>
<evidence type="ECO:0000256" key="5">
    <source>
        <dbReference type="ARBA" id="ARBA00079693"/>
    </source>
</evidence>
<organism evidence="11 12">
    <name type="scientific">Kuraishia capsulata CBS 1993</name>
    <dbReference type="NCBI Taxonomy" id="1382522"/>
    <lineage>
        <taxon>Eukaryota</taxon>
        <taxon>Fungi</taxon>
        <taxon>Dikarya</taxon>
        <taxon>Ascomycota</taxon>
        <taxon>Saccharomycotina</taxon>
        <taxon>Pichiomycetes</taxon>
        <taxon>Pichiales</taxon>
        <taxon>Pichiaceae</taxon>
        <taxon>Kuraishia</taxon>
    </lineage>
</organism>
<dbReference type="PROSITE" id="PS00062">
    <property type="entry name" value="ALDOKETO_REDUCTASE_2"/>
    <property type="match status" value="1"/>
</dbReference>
<dbReference type="GO" id="GO:0042180">
    <property type="term" value="P:ketone metabolic process"/>
    <property type="evidence" value="ECO:0007669"/>
    <property type="project" value="UniProtKB-ARBA"/>
</dbReference>
<keyword evidence="1" id="KW-0560">Oxidoreductase</keyword>
<dbReference type="FunFam" id="3.20.20.100:FF:000002">
    <property type="entry name" value="2,5-diketo-D-gluconic acid reductase A"/>
    <property type="match status" value="1"/>
</dbReference>
<dbReference type="Proteomes" id="UP000019384">
    <property type="component" value="Unassembled WGS sequence"/>
</dbReference>